<protein>
    <recommendedName>
        <fullName evidence="3">F-box domain-containing protein</fullName>
    </recommendedName>
</protein>
<feature type="compositionally biased region" description="Basic and acidic residues" evidence="2">
    <location>
        <begin position="554"/>
        <end position="564"/>
    </location>
</feature>
<organism evidence="4 5">
    <name type="scientific">Neocallimastix californiae</name>
    <dbReference type="NCBI Taxonomy" id="1754190"/>
    <lineage>
        <taxon>Eukaryota</taxon>
        <taxon>Fungi</taxon>
        <taxon>Fungi incertae sedis</taxon>
        <taxon>Chytridiomycota</taxon>
        <taxon>Chytridiomycota incertae sedis</taxon>
        <taxon>Neocallimastigomycetes</taxon>
        <taxon>Neocallimastigales</taxon>
        <taxon>Neocallimastigaceae</taxon>
        <taxon>Neocallimastix</taxon>
    </lineage>
</organism>
<feature type="region of interest" description="Disordered" evidence="2">
    <location>
        <begin position="554"/>
        <end position="619"/>
    </location>
</feature>
<feature type="domain" description="F-box" evidence="3">
    <location>
        <begin position="747"/>
        <end position="795"/>
    </location>
</feature>
<reference evidence="4 5" key="1">
    <citation type="submission" date="2016-08" db="EMBL/GenBank/DDBJ databases">
        <title>A Parts List for Fungal Cellulosomes Revealed by Comparative Genomics.</title>
        <authorList>
            <consortium name="DOE Joint Genome Institute"/>
            <person name="Haitjema C.H."/>
            <person name="Gilmore S.P."/>
            <person name="Henske J.K."/>
            <person name="Solomon K.V."/>
            <person name="De Groot R."/>
            <person name="Kuo A."/>
            <person name="Mondo S.J."/>
            <person name="Salamov A.A."/>
            <person name="Labutti K."/>
            <person name="Zhao Z."/>
            <person name="Chiniquy J."/>
            <person name="Barry K."/>
            <person name="Brewer H.M."/>
            <person name="Purvine S.O."/>
            <person name="Wright A.T."/>
            <person name="Boxma B."/>
            <person name="Van Alen T."/>
            <person name="Hackstein J.H."/>
            <person name="Baker S.E."/>
            <person name="Grigoriev I.V."/>
            <person name="O'Malley M.A."/>
        </authorList>
    </citation>
    <scope>NUCLEOTIDE SEQUENCE [LARGE SCALE GENOMIC DNA]</scope>
    <source>
        <strain evidence="4 5">G1</strain>
    </source>
</reference>
<dbReference type="Proteomes" id="UP000193920">
    <property type="component" value="Unassembled WGS sequence"/>
</dbReference>
<feature type="compositionally biased region" description="Acidic residues" evidence="2">
    <location>
        <begin position="1013"/>
        <end position="1027"/>
    </location>
</feature>
<dbReference type="OrthoDB" id="25987at2759"/>
<keyword evidence="1" id="KW-0175">Coiled coil</keyword>
<dbReference type="PROSITE" id="PS50181">
    <property type="entry name" value="FBOX"/>
    <property type="match status" value="1"/>
</dbReference>
<dbReference type="InterPro" id="IPR001810">
    <property type="entry name" value="F-box_dom"/>
</dbReference>
<feature type="compositionally biased region" description="Acidic residues" evidence="2">
    <location>
        <begin position="1034"/>
        <end position="1047"/>
    </location>
</feature>
<name>A0A1Y2AH44_9FUNG</name>
<dbReference type="EMBL" id="MCOG01000262">
    <property type="protein sequence ID" value="ORY21610.1"/>
    <property type="molecule type" value="Genomic_DNA"/>
</dbReference>
<evidence type="ECO:0000256" key="2">
    <source>
        <dbReference type="SAM" id="MobiDB-lite"/>
    </source>
</evidence>
<keyword evidence="5" id="KW-1185">Reference proteome</keyword>
<feature type="region of interest" description="Disordered" evidence="2">
    <location>
        <begin position="998"/>
        <end position="1054"/>
    </location>
</feature>
<evidence type="ECO:0000256" key="1">
    <source>
        <dbReference type="SAM" id="Coils"/>
    </source>
</evidence>
<evidence type="ECO:0000313" key="4">
    <source>
        <dbReference type="EMBL" id="ORY21610.1"/>
    </source>
</evidence>
<gene>
    <name evidence="4" type="ORF">LY90DRAFT_676184</name>
</gene>
<dbReference type="AlphaFoldDB" id="A0A1Y2AH44"/>
<comment type="caution">
    <text evidence="4">The sequence shown here is derived from an EMBL/GenBank/DDBJ whole genome shotgun (WGS) entry which is preliminary data.</text>
</comment>
<evidence type="ECO:0000259" key="3">
    <source>
        <dbReference type="PROSITE" id="PS50181"/>
    </source>
</evidence>
<sequence>MKENEIEAQNHEFPVVNNIEIIPTIADEIKFQILDQNNKIEGMNEEVKEILENDQFKPNVGETIENEKTIEEVILDQKSGLNENSFDSEVKDLHQETLVNIVENEDEDENENVIDSLDNNLINFVDNIIIPTKETNEVITEAAPEKVEVDVSVPNSTKILEESTSIIDGDISEEIIEPPVEEVLEEIVESQSGVAEELIETIEDSKSKEIPPAILSDAITQQPIPAAPTDVEVMDKPIVEERVETALETILDKEEVSIPEAIVEAAQPEVVEPEVVEPQTVEHEVAQPEVVETVPETVVEQEVVETTPETVDEPQVVEQEVAQPEVVETVPETVVEQEVVETTPETVDEPQVVEQEVAQTEVVETVPETAVEPQVVEQKVTQPEVVETVPETVVEPQVVEQEVAQPEVVETFPETVVEPQVVEQEVTQPEVVETVPETVVEQKVVEQGIAAEPEVTEKAQPESVIESEVIEVVSEANKPEINENVVEEIIEQQATEFSGDISEPQITEEIIEVPDINEEKSFLFEKPQNIDNLINEIEKVVNDSDSDSDNIIEEKEKEKEEVVKPKPINSKDIVGHEEIIYEDNGDGNDDGEWIDEDDDGEWVDEDDDGEWVDEDDDDGEWIDEEEEVKPEVNKRQSLLINTDPNKRQSLILNTDPSKRQSLILNTDPSKRQSLILNTDPSKRQSLILNTDPSKRQSLILNTPLDRKRQSLLLNTPITREVLNSFMTPLSANSSSFPLPTPAPAPVENKPKVLPDDILERIFRETDPQTMWVLRNTSIKTRNIVDNILKETFEQFDLSMDPLYFDVTSKDNLGLVLNSLELSPFALAMLLHEILKLDSQHIGYAFGQMFRVPSKIDFDYLTDLIVDTLNILRSKKGVDIADIMLGLQHYYCFNHSELEFYQLFDLIEMTPEEVARFIQNHYHFILSKSLPPLLQALDVDEVFVADMCKAYANDDMDAFARIISKVPVRFVRTSVHPSDVQGDRVVVVNENGEDVIVVLNDDDHKHGRGKAPADVDDDDEEWEEEGDDENGKNIEEEEEEDDDDDEIEGGGNRDSMIIVENNQSFSLFVGRILRFLNMTTKDVASFLKYLPEYCSYDEDEILEGLNWNEEQINEMRQIMKDEQDKIARKMRELSKLIIQRRMSISSGIGSPLSGSPSVSHPSNRQFY</sequence>
<dbReference type="STRING" id="1754190.A0A1Y2AH44"/>
<proteinExistence type="predicted"/>
<feature type="coiled-coil region" evidence="1">
    <location>
        <begin position="1111"/>
        <end position="1138"/>
    </location>
</feature>
<feature type="region of interest" description="Disordered" evidence="2">
    <location>
        <begin position="1146"/>
        <end position="1166"/>
    </location>
</feature>
<feature type="compositionally biased region" description="Acidic residues" evidence="2">
    <location>
        <begin position="580"/>
        <end position="619"/>
    </location>
</feature>
<evidence type="ECO:0000313" key="5">
    <source>
        <dbReference type="Proteomes" id="UP000193920"/>
    </source>
</evidence>
<accession>A0A1Y2AH44</accession>